<gene>
    <name evidence="1" type="ORF">FEM48_Zijuj07G0073600</name>
</gene>
<evidence type="ECO:0000313" key="2">
    <source>
        <dbReference type="Proteomes" id="UP000813462"/>
    </source>
</evidence>
<dbReference type="EMBL" id="JAEACU010000007">
    <property type="protein sequence ID" value="KAH7521829.1"/>
    <property type="molecule type" value="Genomic_DNA"/>
</dbReference>
<dbReference type="Proteomes" id="UP000813462">
    <property type="component" value="Unassembled WGS sequence"/>
</dbReference>
<protein>
    <submittedName>
        <fullName evidence="1">Uncharacterized protein</fullName>
    </submittedName>
</protein>
<evidence type="ECO:0000313" key="1">
    <source>
        <dbReference type="EMBL" id="KAH7521829.1"/>
    </source>
</evidence>
<comment type="caution">
    <text evidence="1">The sequence shown here is derived from an EMBL/GenBank/DDBJ whole genome shotgun (WGS) entry which is preliminary data.</text>
</comment>
<dbReference type="InterPro" id="IPR025886">
    <property type="entry name" value="PP2-like"/>
</dbReference>
<dbReference type="SUPFAM" id="SSF81383">
    <property type="entry name" value="F-box domain"/>
    <property type="match status" value="1"/>
</dbReference>
<dbReference type="PANTHER" id="PTHR32278">
    <property type="entry name" value="F-BOX DOMAIN-CONTAINING PROTEIN"/>
    <property type="match status" value="1"/>
</dbReference>
<dbReference type="AlphaFoldDB" id="A0A978V396"/>
<dbReference type="PANTHER" id="PTHR32278:SF111">
    <property type="entry name" value="F-BOX PROTEIN PP2-B12-RELATED"/>
    <property type="match status" value="1"/>
</dbReference>
<dbReference type="Pfam" id="PF14299">
    <property type="entry name" value="PP2"/>
    <property type="match status" value="1"/>
</dbReference>
<reference evidence="1" key="1">
    <citation type="journal article" date="2021" name="Front. Plant Sci.">
        <title>Chromosome-Scale Genome Assembly for Chinese Sour Jujube and Insights Into Its Genome Evolution and Domestication Signature.</title>
        <authorList>
            <person name="Shen L.-Y."/>
            <person name="Luo H."/>
            <person name="Wang X.-L."/>
            <person name="Wang X.-M."/>
            <person name="Qiu X.-J."/>
            <person name="Liu H."/>
            <person name="Zhou S.-S."/>
            <person name="Jia K.-H."/>
            <person name="Nie S."/>
            <person name="Bao Y.-T."/>
            <person name="Zhang R.-G."/>
            <person name="Yun Q.-Z."/>
            <person name="Chai Y.-H."/>
            <person name="Lu J.-Y."/>
            <person name="Li Y."/>
            <person name="Zhao S.-W."/>
            <person name="Mao J.-F."/>
            <person name="Jia S.-G."/>
            <person name="Mao Y.-M."/>
        </authorList>
    </citation>
    <scope>NUCLEOTIDE SEQUENCE</scope>
    <source>
        <strain evidence="1">AT0</strain>
        <tissue evidence="1">Leaf</tissue>
    </source>
</reference>
<sequence>MEKESLELGIWDLPEGCIAGIFSLLSPRNACRCLAASSRFRFSEVDHINNVAWLEIHGRTQTKTLSPNTTYAASLVPRQEAFEYPLMRVSVRIVGEVVENEVEEVANDAYLVPDMFTATEGVYLMSGWRSEMGSFLLAKMMLRLR</sequence>
<accession>A0A978V396</accession>
<name>A0A978V396_ZIZJJ</name>
<dbReference type="InterPro" id="IPR036047">
    <property type="entry name" value="F-box-like_dom_sf"/>
</dbReference>
<proteinExistence type="predicted"/>
<organism evidence="1 2">
    <name type="scientific">Ziziphus jujuba var. spinosa</name>
    <dbReference type="NCBI Taxonomy" id="714518"/>
    <lineage>
        <taxon>Eukaryota</taxon>
        <taxon>Viridiplantae</taxon>
        <taxon>Streptophyta</taxon>
        <taxon>Embryophyta</taxon>
        <taxon>Tracheophyta</taxon>
        <taxon>Spermatophyta</taxon>
        <taxon>Magnoliopsida</taxon>
        <taxon>eudicotyledons</taxon>
        <taxon>Gunneridae</taxon>
        <taxon>Pentapetalae</taxon>
        <taxon>rosids</taxon>
        <taxon>fabids</taxon>
        <taxon>Rosales</taxon>
        <taxon>Rhamnaceae</taxon>
        <taxon>Paliureae</taxon>
        <taxon>Ziziphus</taxon>
    </lineage>
</organism>